<dbReference type="InterPro" id="IPR036866">
    <property type="entry name" value="RibonucZ/Hydroxyglut_hydro"/>
</dbReference>
<dbReference type="PANTHER" id="PTHR46233">
    <property type="entry name" value="HYDROXYACYLGLUTATHIONE HYDROLASE GLOC"/>
    <property type="match status" value="1"/>
</dbReference>
<dbReference type="AlphaFoldDB" id="A0A0F0CV50"/>
<keyword evidence="3 6" id="KW-0378">Hydrolase</keyword>
<evidence type="ECO:0000259" key="5">
    <source>
        <dbReference type="SMART" id="SM00849"/>
    </source>
</evidence>
<dbReference type="GO" id="GO:0016787">
    <property type="term" value="F:hydrolase activity"/>
    <property type="evidence" value="ECO:0007669"/>
    <property type="project" value="UniProtKB-KW"/>
</dbReference>
<evidence type="ECO:0000256" key="3">
    <source>
        <dbReference type="ARBA" id="ARBA00022801"/>
    </source>
</evidence>
<keyword evidence="7" id="KW-1185">Reference proteome</keyword>
<protein>
    <submittedName>
        <fullName evidence="6">Hydroxyacylglutathione hydrolase</fullName>
    </submittedName>
</protein>
<dbReference type="GO" id="GO:0046872">
    <property type="term" value="F:metal ion binding"/>
    <property type="evidence" value="ECO:0007669"/>
    <property type="project" value="UniProtKB-KW"/>
</dbReference>
<name>A0A0F0CV50_9BACT</name>
<gene>
    <name evidence="6" type="ORF">OMAG_000714</name>
</gene>
<evidence type="ECO:0000256" key="2">
    <source>
        <dbReference type="ARBA" id="ARBA00022723"/>
    </source>
</evidence>
<dbReference type="Pfam" id="PF00753">
    <property type="entry name" value="Lactamase_B"/>
    <property type="match status" value="1"/>
</dbReference>
<evidence type="ECO:0000256" key="4">
    <source>
        <dbReference type="ARBA" id="ARBA00022833"/>
    </source>
</evidence>
<dbReference type="Proteomes" id="UP000033428">
    <property type="component" value="Unassembled WGS sequence"/>
</dbReference>
<organism evidence="6 7">
    <name type="scientific">Candidatus Omnitrophus magneticus</name>
    <dbReference type="NCBI Taxonomy" id="1609969"/>
    <lineage>
        <taxon>Bacteria</taxon>
        <taxon>Pseudomonadati</taxon>
        <taxon>Candidatus Omnitrophota</taxon>
        <taxon>Candidatus Omnitrophus</taxon>
    </lineage>
</organism>
<dbReference type="Gene3D" id="3.60.15.10">
    <property type="entry name" value="Ribonuclease Z/Hydroxyacylglutathione hydrolase-like"/>
    <property type="match status" value="1"/>
</dbReference>
<dbReference type="PATRIC" id="fig|1609969.3.peg.778"/>
<dbReference type="SUPFAM" id="SSF56281">
    <property type="entry name" value="Metallo-hydrolase/oxidoreductase"/>
    <property type="match status" value="1"/>
</dbReference>
<comment type="cofactor">
    <cofactor evidence="1">
        <name>Zn(2+)</name>
        <dbReference type="ChEBI" id="CHEBI:29105"/>
    </cofactor>
</comment>
<proteinExistence type="predicted"/>
<evidence type="ECO:0000256" key="1">
    <source>
        <dbReference type="ARBA" id="ARBA00001947"/>
    </source>
</evidence>
<feature type="domain" description="Metallo-beta-lactamase" evidence="5">
    <location>
        <begin position="21"/>
        <end position="194"/>
    </location>
</feature>
<comment type="caution">
    <text evidence="6">The sequence shown here is derived from an EMBL/GenBank/DDBJ whole genome shotgun (WGS) entry which is preliminary data.</text>
</comment>
<sequence>MKNFYKDKSLSASSIVLGPIHTNAYILEDINSKQAVLIDPSVYDSGVVEYIKKEKLDIIGIINTHGHADHIGGNSSFGYPIFIHEKDKDFLNDISLNLSFLAGITVKSSPSARLLKDGDTVMIGTSSIEVIHTPGHTPGGICLKCGNLLFTGDTLFLESVGRTDCPRGSSQALIKSIKEKLFILPDNTRVLPGHGEFSTIGHEKKHNPFL</sequence>
<reference evidence="6 7" key="1">
    <citation type="submission" date="2015-02" db="EMBL/GenBank/DDBJ databases">
        <title>Single-cell genomics of uncultivated deep-branching MTB reveals a conserved set of magnetosome genes.</title>
        <authorList>
            <person name="Kolinko S."/>
            <person name="Richter M."/>
            <person name="Glockner F.O."/>
            <person name="Brachmann A."/>
            <person name="Schuler D."/>
        </authorList>
    </citation>
    <scope>NUCLEOTIDE SEQUENCE [LARGE SCALE GENOMIC DNA]</scope>
    <source>
        <strain evidence="6">SKK-01</strain>
    </source>
</reference>
<dbReference type="PANTHER" id="PTHR46233:SF3">
    <property type="entry name" value="HYDROXYACYLGLUTATHIONE HYDROLASE GLOC"/>
    <property type="match status" value="1"/>
</dbReference>
<dbReference type="EMBL" id="JYNY01000163">
    <property type="protein sequence ID" value="KJJ85421.1"/>
    <property type="molecule type" value="Genomic_DNA"/>
</dbReference>
<keyword evidence="4" id="KW-0862">Zinc</keyword>
<accession>A0A0F0CV50</accession>
<keyword evidence="2" id="KW-0479">Metal-binding</keyword>
<dbReference type="CDD" id="cd06262">
    <property type="entry name" value="metallo-hydrolase-like_MBL-fold"/>
    <property type="match status" value="1"/>
</dbReference>
<evidence type="ECO:0000313" key="6">
    <source>
        <dbReference type="EMBL" id="KJJ85421.1"/>
    </source>
</evidence>
<evidence type="ECO:0000313" key="7">
    <source>
        <dbReference type="Proteomes" id="UP000033428"/>
    </source>
</evidence>
<dbReference type="InterPro" id="IPR051453">
    <property type="entry name" value="MBL_Glyoxalase_II"/>
</dbReference>
<dbReference type="SMART" id="SM00849">
    <property type="entry name" value="Lactamase_B"/>
    <property type="match status" value="1"/>
</dbReference>
<dbReference type="InterPro" id="IPR001279">
    <property type="entry name" value="Metallo-B-lactamas"/>
</dbReference>